<dbReference type="InterPro" id="IPR047951">
    <property type="entry name" value="Transpos_ISL3"/>
</dbReference>
<reference evidence="2" key="1">
    <citation type="submission" date="2013-08" db="EMBL/GenBank/DDBJ databases">
        <authorList>
            <person name="Mendez C."/>
            <person name="Richter M."/>
            <person name="Ferrer M."/>
            <person name="Sanchez J."/>
        </authorList>
    </citation>
    <scope>NUCLEOTIDE SEQUENCE</scope>
</reference>
<name>T0ZJZ3_9ZZZZ</name>
<accession>T0ZJZ3</accession>
<comment type="caution">
    <text evidence="2">The sequence shown here is derived from an EMBL/GenBank/DDBJ whole genome shotgun (WGS) entry which is preliminary data.</text>
</comment>
<organism evidence="2">
    <name type="scientific">mine drainage metagenome</name>
    <dbReference type="NCBI Taxonomy" id="410659"/>
    <lineage>
        <taxon>unclassified sequences</taxon>
        <taxon>metagenomes</taxon>
        <taxon>ecological metagenomes</taxon>
    </lineage>
</organism>
<gene>
    <name evidence="2" type="ORF">B1B_18575</name>
</gene>
<dbReference type="EMBL" id="AUZY01012430">
    <property type="protein sequence ID" value="EQD30110.1"/>
    <property type="molecule type" value="Genomic_DNA"/>
</dbReference>
<evidence type="ECO:0000259" key="1">
    <source>
        <dbReference type="Pfam" id="PF01610"/>
    </source>
</evidence>
<dbReference type="AlphaFoldDB" id="T0ZJZ3"/>
<proteinExistence type="predicted"/>
<sequence length="223" mass="26419">MAFTADNPSVTGIDKKSYRKGHRYITLVYDMKNSDVEFIANDRKRKSLDEYYKTLTKDQLSSITAVSMDMWDQFMSSTVEYVPDAETKIVFDKFHVMKHVNEAVDTTRKRENRAMLKQDSMDLKGTRNMWLYASANLPHKYREKYEELKKSDPLTGKVYSMKENIRELWNAPSSEDSRKYWEIWYSWVIHSSIDTMRDVASMMKVHLDRILNYFTHCITNARA</sequence>
<dbReference type="PANTHER" id="PTHR33498">
    <property type="entry name" value="TRANSPOSASE FOR INSERTION SEQUENCE ELEMENT IS1557"/>
    <property type="match status" value="1"/>
</dbReference>
<protein>
    <submittedName>
        <fullName evidence="2">Transposase IS204/IS1001/IS1096/IS1165 family protein</fullName>
    </submittedName>
</protein>
<dbReference type="PANTHER" id="PTHR33498:SF1">
    <property type="entry name" value="TRANSPOSASE FOR INSERTION SEQUENCE ELEMENT IS1557"/>
    <property type="match status" value="1"/>
</dbReference>
<feature type="domain" description="Transposase IS204/IS1001/IS1096/IS1165 DDE" evidence="1">
    <location>
        <begin position="12"/>
        <end position="222"/>
    </location>
</feature>
<dbReference type="InterPro" id="IPR002560">
    <property type="entry name" value="Transposase_DDE"/>
</dbReference>
<dbReference type="Pfam" id="PF01610">
    <property type="entry name" value="DDE_Tnp_ISL3"/>
    <property type="match status" value="1"/>
</dbReference>
<reference evidence="2" key="2">
    <citation type="journal article" date="2014" name="ISME J.">
        <title>Microbial stratification in low pH oxic and suboxic macroscopic growths along an acid mine drainage.</title>
        <authorList>
            <person name="Mendez-Garcia C."/>
            <person name="Mesa V."/>
            <person name="Sprenger R.R."/>
            <person name="Richter M."/>
            <person name="Diez M.S."/>
            <person name="Solano J."/>
            <person name="Bargiela R."/>
            <person name="Golyshina O.V."/>
            <person name="Manteca A."/>
            <person name="Ramos J.L."/>
            <person name="Gallego J.R."/>
            <person name="Llorente I."/>
            <person name="Martins Dos Santos V.A."/>
            <person name="Jensen O.N."/>
            <person name="Pelaez A.I."/>
            <person name="Sanchez J."/>
            <person name="Ferrer M."/>
        </authorList>
    </citation>
    <scope>NUCLEOTIDE SEQUENCE</scope>
</reference>
<evidence type="ECO:0000313" key="2">
    <source>
        <dbReference type="EMBL" id="EQD30110.1"/>
    </source>
</evidence>
<feature type="non-terminal residue" evidence="2">
    <location>
        <position position="223"/>
    </location>
</feature>